<reference evidence="3 4" key="1">
    <citation type="submission" date="2018-12" db="EMBL/GenBank/DDBJ databases">
        <title>Draft genome sequence of Embleya hyalina NBRC 13850T.</title>
        <authorList>
            <person name="Komaki H."/>
            <person name="Hosoyama A."/>
            <person name="Kimura A."/>
            <person name="Ichikawa N."/>
            <person name="Tamura T."/>
        </authorList>
    </citation>
    <scope>NUCLEOTIDE SEQUENCE [LARGE SCALE GENOMIC DNA]</scope>
    <source>
        <strain evidence="3 4">NBRC 13850</strain>
    </source>
</reference>
<evidence type="ECO:0000256" key="1">
    <source>
        <dbReference type="SAM" id="MobiDB-lite"/>
    </source>
</evidence>
<dbReference type="Gene3D" id="1.20.120.450">
    <property type="entry name" value="dinb family like domain"/>
    <property type="match status" value="1"/>
</dbReference>
<dbReference type="InterPro" id="IPR034660">
    <property type="entry name" value="DinB/YfiT-like"/>
</dbReference>
<organism evidence="3 4">
    <name type="scientific">Embleya hyalina</name>
    <dbReference type="NCBI Taxonomy" id="516124"/>
    <lineage>
        <taxon>Bacteria</taxon>
        <taxon>Bacillati</taxon>
        <taxon>Actinomycetota</taxon>
        <taxon>Actinomycetes</taxon>
        <taxon>Kitasatosporales</taxon>
        <taxon>Streptomycetaceae</taxon>
        <taxon>Embleya</taxon>
    </lineage>
</organism>
<feature type="domain" description="Mycothiol-dependent maleylpyruvate isomerase metal-binding" evidence="2">
    <location>
        <begin position="3"/>
        <end position="124"/>
    </location>
</feature>
<proteinExistence type="predicted"/>
<feature type="region of interest" description="Disordered" evidence="1">
    <location>
        <begin position="187"/>
        <end position="209"/>
    </location>
</feature>
<name>A0A401Z710_9ACTN</name>
<dbReference type="Pfam" id="PF11716">
    <property type="entry name" value="MDMPI_N"/>
    <property type="match status" value="1"/>
</dbReference>
<evidence type="ECO:0000259" key="2">
    <source>
        <dbReference type="Pfam" id="PF11716"/>
    </source>
</evidence>
<dbReference type="GO" id="GO:0046872">
    <property type="term" value="F:metal ion binding"/>
    <property type="evidence" value="ECO:0007669"/>
    <property type="project" value="InterPro"/>
</dbReference>
<dbReference type="GO" id="GO:0016740">
    <property type="term" value="F:transferase activity"/>
    <property type="evidence" value="ECO:0007669"/>
    <property type="project" value="UniProtKB-KW"/>
</dbReference>
<evidence type="ECO:0000313" key="4">
    <source>
        <dbReference type="Proteomes" id="UP000286931"/>
    </source>
</evidence>
<comment type="caution">
    <text evidence="3">The sequence shown here is derived from an EMBL/GenBank/DDBJ whole genome shotgun (WGS) entry which is preliminary data.</text>
</comment>
<evidence type="ECO:0000313" key="3">
    <source>
        <dbReference type="EMBL" id="GCE02652.1"/>
    </source>
</evidence>
<dbReference type="InterPro" id="IPR024344">
    <property type="entry name" value="MDMPI_metal-binding"/>
</dbReference>
<accession>A0A401Z710</accession>
<keyword evidence="4" id="KW-1185">Reference proteome</keyword>
<gene>
    <name evidence="3" type="ORF">EHYA_10431</name>
</gene>
<keyword evidence="3" id="KW-0808">Transferase</keyword>
<dbReference type="AlphaFoldDB" id="A0A401Z710"/>
<protein>
    <submittedName>
        <fullName evidence="3">Acetyltransferase</fullName>
    </submittedName>
</protein>
<dbReference type="EMBL" id="BIFH01000074">
    <property type="protein sequence ID" value="GCE02652.1"/>
    <property type="molecule type" value="Genomic_DNA"/>
</dbReference>
<dbReference type="SUPFAM" id="SSF109854">
    <property type="entry name" value="DinB/YfiT-like putative metalloenzymes"/>
    <property type="match status" value="1"/>
</dbReference>
<sequence>MLSAAAETCQAALDTYAQHDWDRPIPDMTWSVAQTVAHVSDTLLWYATDLAGGTRELSTMDLTVRPDTPPTDLTRTLNTFADVLARVIDTTPTDARGFHPYGPADASGFAAMACDEILVHTHDALRGLDQEFTPPTDLAHATLERLFPWAPEHPDPWQTLLWANGRRNLPGHPRPTNWRRHCAPLAEWDGTHPGNRDGTVKSSAPPHAH</sequence>
<dbReference type="Proteomes" id="UP000286931">
    <property type="component" value="Unassembled WGS sequence"/>
</dbReference>